<accession>A0A0C3P9M3</accession>
<evidence type="ECO:0000313" key="5">
    <source>
        <dbReference type="Proteomes" id="UP000053257"/>
    </source>
</evidence>
<dbReference type="Proteomes" id="UP000053257">
    <property type="component" value="Unassembled WGS sequence"/>
</dbReference>
<keyword evidence="5" id="KW-1185">Reference proteome</keyword>
<dbReference type="Pfam" id="PF25550">
    <property type="entry name" value="DUF7928"/>
    <property type="match status" value="1"/>
</dbReference>
<reference evidence="4 5" key="1">
    <citation type="journal article" date="2014" name="PLoS Genet.">
        <title>Analysis of the Phlebiopsis gigantea genome, transcriptome and secretome provides insight into its pioneer colonization strategies of wood.</title>
        <authorList>
            <person name="Hori C."/>
            <person name="Ishida T."/>
            <person name="Igarashi K."/>
            <person name="Samejima M."/>
            <person name="Suzuki H."/>
            <person name="Master E."/>
            <person name="Ferreira P."/>
            <person name="Ruiz-Duenas F.J."/>
            <person name="Held B."/>
            <person name="Canessa P."/>
            <person name="Larrondo L.F."/>
            <person name="Schmoll M."/>
            <person name="Druzhinina I.S."/>
            <person name="Kubicek C.P."/>
            <person name="Gaskell J.A."/>
            <person name="Kersten P."/>
            <person name="St John F."/>
            <person name="Glasner J."/>
            <person name="Sabat G."/>
            <person name="Splinter BonDurant S."/>
            <person name="Syed K."/>
            <person name="Yadav J."/>
            <person name="Mgbeahuruike A.C."/>
            <person name="Kovalchuk A."/>
            <person name="Asiegbu F.O."/>
            <person name="Lackner G."/>
            <person name="Hoffmeister D."/>
            <person name="Rencoret J."/>
            <person name="Gutierrez A."/>
            <person name="Sun H."/>
            <person name="Lindquist E."/>
            <person name="Barry K."/>
            <person name="Riley R."/>
            <person name="Grigoriev I.V."/>
            <person name="Henrissat B."/>
            <person name="Kues U."/>
            <person name="Berka R.M."/>
            <person name="Martinez A.T."/>
            <person name="Covert S.F."/>
            <person name="Blanchette R.A."/>
            <person name="Cullen D."/>
        </authorList>
    </citation>
    <scope>NUCLEOTIDE SEQUENCE [LARGE SCALE GENOMIC DNA]</scope>
    <source>
        <strain evidence="4 5">11061_1 CR5-6</strain>
    </source>
</reference>
<organism evidence="4 5">
    <name type="scientific">Phlebiopsis gigantea (strain 11061_1 CR5-6)</name>
    <name type="common">White-rot fungus</name>
    <name type="synonym">Peniophora gigantea</name>
    <dbReference type="NCBI Taxonomy" id="745531"/>
    <lineage>
        <taxon>Eukaryota</taxon>
        <taxon>Fungi</taxon>
        <taxon>Dikarya</taxon>
        <taxon>Basidiomycota</taxon>
        <taxon>Agaricomycotina</taxon>
        <taxon>Agaricomycetes</taxon>
        <taxon>Polyporales</taxon>
        <taxon>Phanerochaetaceae</taxon>
        <taxon>Phlebiopsis</taxon>
    </lineage>
</organism>
<gene>
    <name evidence="4" type="ORF">PHLGIDRAFT_131277</name>
</gene>
<feature type="compositionally biased region" description="Acidic residues" evidence="2">
    <location>
        <begin position="327"/>
        <end position="339"/>
    </location>
</feature>
<dbReference type="SUPFAM" id="SSF57667">
    <property type="entry name" value="beta-beta-alpha zinc fingers"/>
    <property type="match status" value="1"/>
</dbReference>
<dbReference type="PROSITE" id="PS50157">
    <property type="entry name" value="ZINC_FINGER_C2H2_2"/>
    <property type="match status" value="2"/>
</dbReference>
<feature type="region of interest" description="Disordered" evidence="2">
    <location>
        <begin position="175"/>
        <end position="197"/>
    </location>
</feature>
<dbReference type="OrthoDB" id="2804737at2759"/>
<dbReference type="AlphaFoldDB" id="A0A0C3P9M3"/>
<dbReference type="InterPro" id="IPR036236">
    <property type="entry name" value="Znf_C2H2_sf"/>
</dbReference>
<keyword evidence="1" id="KW-0479">Metal-binding</keyword>
<evidence type="ECO:0000256" key="2">
    <source>
        <dbReference type="SAM" id="MobiDB-lite"/>
    </source>
</evidence>
<evidence type="ECO:0000256" key="1">
    <source>
        <dbReference type="PROSITE-ProRule" id="PRU00042"/>
    </source>
</evidence>
<dbReference type="InterPro" id="IPR057688">
    <property type="entry name" value="DUF7928"/>
</dbReference>
<feature type="region of interest" description="Disordered" evidence="2">
    <location>
        <begin position="252"/>
        <end position="570"/>
    </location>
</feature>
<dbReference type="InterPro" id="IPR013087">
    <property type="entry name" value="Znf_C2H2_type"/>
</dbReference>
<keyword evidence="1" id="KW-0862">Zinc</keyword>
<dbReference type="HOGENOM" id="CLU_413336_0_0_1"/>
<protein>
    <recommendedName>
        <fullName evidence="3">C2H2-type domain-containing protein</fullName>
    </recommendedName>
</protein>
<feature type="compositionally biased region" description="Low complexity" evidence="2">
    <location>
        <begin position="401"/>
        <end position="417"/>
    </location>
</feature>
<dbReference type="GO" id="GO:0008270">
    <property type="term" value="F:zinc ion binding"/>
    <property type="evidence" value="ECO:0007669"/>
    <property type="project" value="UniProtKB-KW"/>
</dbReference>
<feature type="compositionally biased region" description="Acidic residues" evidence="2">
    <location>
        <begin position="463"/>
        <end position="488"/>
    </location>
</feature>
<dbReference type="Pfam" id="PF00096">
    <property type="entry name" value="zf-C2H2"/>
    <property type="match status" value="2"/>
</dbReference>
<feature type="compositionally biased region" description="Acidic residues" evidence="2">
    <location>
        <begin position="527"/>
        <end position="538"/>
    </location>
</feature>
<feature type="compositionally biased region" description="Low complexity" evidence="2">
    <location>
        <begin position="342"/>
        <end position="367"/>
    </location>
</feature>
<feature type="compositionally biased region" description="Low complexity" evidence="2">
    <location>
        <begin position="430"/>
        <end position="439"/>
    </location>
</feature>
<name>A0A0C3P9M3_PHLG1</name>
<feature type="compositionally biased region" description="Low complexity" evidence="2">
    <location>
        <begin position="188"/>
        <end position="197"/>
    </location>
</feature>
<feature type="domain" description="C2H2-type" evidence="3">
    <location>
        <begin position="567"/>
        <end position="594"/>
    </location>
</feature>
<sequence>MFGFTPHELRRDIYSQIQHFPGTAVCWRRSDGRLRVQPPDETVFETTFQTMQFSFAIKVRVPAIETILINSPHLSSFALGLGNLIPVIQSLEDANSACRSSSAAIVRDEQALVVWTQGRVPDLLTQFRILEHRIHHFGGYCVCQDTGDLPADMLPIMPNSTSQGLDALLEVSWPGVDEPEASGNGQDPQSSSATPSLPSLSELPSLYGFASGDNFFQLSMFDGWNNYSYELSHGPGSLWDDEVVERSAYRKPPVKMSDMGPPAVPPPKFPQPGRSVSPVSSPSSISSSSASLPPSSSCSSSTLPTPQTICLSDISPAPLPAPPLVDTDAEMSETDDDADNVSKSSSFVSLRSPSSSPELPLAALAPSADEKGARKILPLRSPRGHVSTPATGLPGARWQRGGSAAVASSSTAAGPSTSRKRKSPSPPSTPSSSRPTTSSLKLAHPPVHPATHLAASPLTDMSELSDADAEYDVDSGGEGDDESDDEYVEAPRPAKRARVSRAGGGGKTASLNTRRTPLPPAPKSEPEDGDYDDDDEDDFKPARRQQQQTSPRRRRRASAPSSVKRKYSCDNCPKKFTRSADVERHMKSACKVVPVAQRDQFGCDGRGEGGCGKTFSREDALNRHMRSCLDVPAQVRSALDPSRRL</sequence>
<dbReference type="Gene3D" id="3.30.160.60">
    <property type="entry name" value="Classic Zinc Finger"/>
    <property type="match status" value="1"/>
</dbReference>
<proteinExistence type="predicted"/>
<keyword evidence="1" id="KW-0863">Zinc-finger</keyword>
<dbReference type="EMBL" id="KN840802">
    <property type="protein sequence ID" value="KIP01388.1"/>
    <property type="molecule type" value="Genomic_DNA"/>
</dbReference>
<dbReference type="STRING" id="745531.A0A0C3P9M3"/>
<evidence type="ECO:0000259" key="3">
    <source>
        <dbReference type="PROSITE" id="PS50157"/>
    </source>
</evidence>
<evidence type="ECO:0000313" key="4">
    <source>
        <dbReference type="EMBL" id="KIP01388.1"/>
    </source>
</evidence>
<feature type="compositionally biased region" description="Low complexity" evidence="2">
    <location>
        <begin position="271"/>
        <end position="306"/>
    </location>
</feature>
<feature type="domain" description="C2H2-type" evidence="3">
    <location>
        <begin position="601"/>
        <end position="641"/>
    </location>
</feature>